<dbReference type="EC" id="2.7.7.65" evidence="1"/>
<dbReference type="PANTHER" id="PTHR45138">
    <property type="entry name" value="REGULATORY COMPONENTS OF SENSORY TRANSDUCTION SYSTEM"/>
    <property type="match status" value="1"/>
</dbReference>
<dbReference type="GO" id="GO:0043709">
    <property type="term" value="P:cell adhesion involved in single-species biofilm formation"/>
    <property type="evidence" value="ECO:0007669"/>
    <property type="project" value="TreeGrafter"/>
</dbReference>
<protein>
    <recommendedName>
        <fullName evidence="1">diguanylate cyclase</fullName>
        <ecNumber evidence="1">2.7.7.65</ecNumber>
    </recommendedName>
</protein>
<proteinExistence type="predicted"/>
<dbReference type="GO" id="GO:0052621">
    <property type="term" value="F:diguanylate cyclase activity"/>
    <property type="evidence" value="ECO:0007669"/>
    <property type="project" value="UniProtKB-EC"/>
</dbReference>
<dbReference type="Pfam" id="PF00990">
    <property type="entry name" value="GGDEF"/>
    <property type="match status" value="1"/>
</dbReference>
<dbReference type="PANTHER" id="PTHR45138:SF9">
    <property type="entry name" value="DIGUANYLATE CYCLASE DGCM-RELATED"/>
    <property type="match status" value="1"/>
</dbReference>
<dbReference type="SUPFAM" id="SSF55073">
    <property type="entry name" value="Nucleotide cyclase"/>
    <property type="match status" value="1"/>
</dbReference>
<dbReference type="AlphaFoldDB" id="A0A8J6TM97"/>
<comment type="caution">
    <text evidence="4">The sequence shown here is derived from an EMBL/GenBank/DDBJ whole genome shotgun (WGS) entry which is preliminary data.</text>
</comment>
<dbReference type="NCBIfam" id="TIGR00254">
    <property type="entry name" value="GGDEF"/>
    <property type="match status" value="1"/>
</dbReference>
<gene>
    <name evidence="4" type="ORF">H8D96_20435</name>
</gene>
<organism evidence="4 5">
    <name type="scientific">Candidatus Desulfatibia vada</name>
    <dbReference type="NCBI Taxonomy" id="2841696"/>
    <lineage>
        <taxon>Bacteria</taxon>
        <taxon>Pseudomonadati</taxon>
        <taxon>Thermodesulfobacteriota</taxon>
        <taxon>Desulfobacteria</taxon>
        <taxon>Desulfobacterales</taxon>
        <taxon>Desulfobacterales incertae sedis</taxon>
        <taxon>Candidatus Desulfatibia</taxon>
    </lineage>
</organism>
<dbReference type="EMBL" id="JACNIG010000409">
    <property type="protein sequence ID" value="MBC8434284.1"/>
    <property type="molecule type" value="Genomic_DNA"/>
</dbReference>
<dbReference type="InterPro" id="IPR029787">
    <property type="entry name" value="Nucleotide_cyclase"/>
</dbReference>
<dbReference type="GO" id="GO:1902201">
    <property type="term" value="P:negative regulation of bacterial-type flagellum-dependent cell motility"/>
    <property type="evidence" value="ECO:0007669"/>
    <property type="project" value="TreeGrafter"/>
</dbReference>
<dbReference type="GO" id="GO:0005886">
    <property type="term" value="C:plasma membrane"/>
    <property type="evidence" value="ECO:0007669"/>
    <property type="project" value="TreeGrafter"/>
</dbReference>
<dbReference type="Proteomes" id="UP000605201">
    <property type="component" value="Unassembled WGS sequence"/>
</dbReference>
<sequence length="62" mass="6955">MGHAISKLEFHSGENRFSVTVSIGVSKLLDSNDNMEKLLKCSDDSLYKAKENGRNRVVIWEG</sequence>
<reference evidence="4 5" key="1">
    <citation type="submission" date="2020-08" db="EMBL/GenBank/DDBJ databases">
        <title>Bridging the membrane lipid divide: bacteria of the FCB group superphylum have the potential to synthesize archaeal ether lipids.</title>
        <authorList>
            <person name="Villanueva L."/>
            <person name="Von Meijenfeldt F.A.B."/>
            <person name="Westbye A.B."/>
            <person name="Yadav S."/>
            <person name="Hopmans E.C."/>
            <person name="Dutilh B.E."/>
            <person name="Sinninghe Damste J.S."/>
        </authorList>
    </citation>
    <scope>NUCLEOTIDE SEQUENCE [LARGE SCALE GENOMIC DNA]</scope>
    <source>
        <strain evidence="4">NIOZ-UU17</strain>
    </source>
</reference>
<evidence type="ECO:0000259" key="3">
    <source>
        <dbReference type="PROSITE" id="PS50887"/>
    </source>
</evidence>
<evidence type="ECO:0000256" key="1">
    <source>
        <dbReference type="ARBA" id="ARBA00012528"/>
    </source>
</evidence>
<dbReference type="InterPro" id="IPR043128">
    <property type="entry name" value="Rev_trsase/Diguanyl_cyclase"/>
</dbReference>
<comment type="catalytic activity">
    <reaction evidence="2">
        <text>2 GTP = 3',3'-c-di-GMP + 2 diphosphate</text>
        <dbReference type="Rhea" id="RHEA:24898"/>
        <dbReference type="ChEBI" id="CHEBI:33019"/>
        <dbReference type="ChEBI" id="CHEBI:37565"/>
        <dbReference type="ChEBI" id="CHEBI:58805"/>
        <dbReference type="EC" id="2.7.7.65"/>
    </reaction>
</comment>
<evidence type="ECO:0000313" key="5">
    <source>
        <dbReference type="Proteomes" id="UP000605201"/>
    </source>
</evidence>
<dbReference type="Gene3D" id="3.30.70.270">
    <property type="match status" value="1"/>
</dbReference>
<name>A0A8J6TM97_9BACT</name>
<accession>A0A8J6TM97</accession>
<dbReference type="InterPro" id="IPR050469">
    <property type="entry name" value="Diguanylate_Cyclase"/>
</dbReference>
<evidence type="ECO:0000313" key="4">
    <source>
        <dbReference type="EMBL" id="MBC8434284.1"/>
    </source>
</evidence>
<dbReference type="InterPro" id="IPR000160">
    <property type="entry name" value="GGDEF_dom"/>
</dbReference>
<evidence type="ECO:0000256" key="2">
    <source>
        <dbReference type="ARBA" id="ARBA00034247"/>
    </source>
</evidence>
<feature type="domain" description="GGDEF" evidence="3">
    <location>
        <begin position="1"/>
        <end position="62"/>
    </location>
</feature>
<dbReference type="PROSITE" id="PS50887">
    <property type="entry name" value="GGDEF"/>
    <property type="match status" value="1"/>
</dbReference>